<evidence type="ECO:0000259" key="8">
    <source>
        <dbReference type="Pfam" id="PF06271"/>
    </source>
</evidence>
<dbReference type="OrthoDB" id="9793824at2"/>
<evidence type="ECO:0000256" key="5">
    <source>
        <dbReference type="ARBA" id="ARBA00023136"/>
    </source>
</evidence>
<dbReference type="PANTHER" id="PTHR36115:SF9">
    <property type="entry name" value="LMO1584 PROTEIN"/>
    <property type="match status" value="1"/>
</dbReference>
<keyword evidence="3 7" id="KW-0812">Transmembrane</keyword>
<evidence type="ECO:0000256" key="2">
    <source>
        <dbReference type="ARBA" id="ARBA00022475"/>
    </source>
</evidence>
<evidence type="ECO:0000313" key="9">
    <source>
        <dbReference type="EMBL" id="RLQ97935.1"/>
    </source>
</evidence>
<evidence type="ECO:0000256" key="7">
    <source>
        <dbReference type="SAM" id="Phobius"/>
    </source>
</evidence>
<feature type="transmembrane region" description="Helical" evidence="7">
    <location>
        <begin position="143"/>
        <end position="162"/>
    </location>
</feature>
<feature type="domain" description="RDD" evidence="8">
    <location>
        <begin position="49"/>
        <end position="173"/>
    </location>
</feature>
<dbReference type="EMBL" id="RCVZ01000001">
    <property type="protein sequence ID" value="RLQ97935.1"/>
    <property type="molecule type" value="Genomic_DNA"/>
</dbReference>
<evidence type="ECO:0000256" key="6">
    <source>
        <dbReference type="SAM" id="MobiDB-lite"/>
    </source>
</evidence>
<evidence type="ECO:0000256" key="1">
    <source>
        <dbReference type="ARBA" id="ARBA00004651"/>
    </source>
</evidence>
<dbReference type="GO" id="GO:0005886">
    <property type="term" value="C:plasma membrane"/>
    <property type="evidence" value="ECO:0007669"/>
    <property type="project" value="UniProtKB-SubCell"/>
</dbReference>
<evidence type="ECO:0000313" key="10">
    <source>
        <dbReference type="Proteomes" id="UP000276770"/>
    </source>
</evidence>
<accession>A0A3L7K5L3</accession>
<dbReference type="PANTHER" id="PTHR36115">
    <property type="entry name" value="PROLINE-RICH ANTIGEN HOMOLOG-RELATED"/>
    <property type="match status" value="1"/>
</dbReference>
<keyword evidence="4 7" id="KW-1133">Transmembrane helix</keyword>
<proteinExistence type="predicted"/>
<evidence type="ECO:0000256" key="4">
    <source>
        <dbReference type="ARBA" id="ARBA00022989"/>
    </source>
</evidence>
<keyword evidence="5 7" id="KW-0472">Membrane</keyword>
<comment type="caution">
    <text evidence="9">The sequence shown here is derived from an EMBL/GenBank/DDBJ whole genome shotgun (WGS) entry which is preliminary data.</text>
</comment>
<dbReference type="Proteomes" id="UP000276770">
    <property type="component" value="Unassembled WGS sequence"/>
</dbReference>
<feature type="region of interest" description="Disordered" evidence="6">
    <location>
        <begin position="1"/>
        <end position="26"/>
    </location>
</feature>
<feature type="transmembrane region" description="Helical" evidence="7">
    <location>
        <begin position="55"/>
        <end position="77"/>
    </location>
</feature>
<dbReference type="InterPro" id="IPR051791">
    <property type="entry name" value="Pra-immunoreactive"/>
</dbReference>
<protein>
    <submittedName>
        <fullName evidence="9">RDD family protein</fullName>
    </submittedName>
</protein>
<name>A0A3L7K5L3_9BACI</name>
<dbReference type="AlphaFoldDB" id="A0A3L7K5L3"/>
<sequence>MSEFDDRHNQEHFSEESQPHELTAEDSIRSTEFHPPAEDDNPLSQLHFAGFWIRFWAYLLDLIIIGSISRLVVYPIFKVIGVSLDKSTVFAPAAIAGALVFYLYFVLMTKLSHQTLGKMVFSLKVIPVKSESLTWGTVIFREFIGRYISATVIILYLLVAFMPRKQGLHDIFADTAVIHERTILLEPARA</sequence>
<evidence type="ECO:0000256" key="3">
    <source>
        <dbReference type="ARBA" id="ARBA00022692"/>
    </source>
</evidence>
<keyword evidence="10" id="KW-1185">Reference proteome</keyword>
<comment type="subcellular location">
    <subcellularLocation>
        <location evidence="1">Cell membrane</location>
        <topology evidence="1">Multi-pass membrane protein</topology>
    </subcellularLocation>
</comment>
<dbReference type="RefSeq" id="WP_121678627.1">
    <property type="nucleotide sequence ID" value="NZ_RCVZ01000001.1"/>
</dbReference>
<keyword evidence="2" id="KW-1003">Cell membrane</keyword>
<feature type="transmembrane region" description="Helical" evidence="7">
    <location>
        <begin position="89"/>
        <end position="107"/>
    </location>
</feature>
<dbReference type="Pfam" id="PF06271">
    <property type="entry name" value="RDD"/>
    <property type="match status" value="1"/>
</dbReference>
<organism evidence="9 10">
    <name type="scientific">Falsibacillus albus</name>
    <dbReference type="NCBI Taxonomy" id="2478915"/>
    <lineage>
        <taxon>Bacteria</taxon>
        <taxon>Bacillati</taxon>
        <taxon>Bacillota</taxon>
        <taxon>Bacilli</taxon>
        <taxon>Bacillales</taxon>
        <taxon>Bacillaceae</taxon>
        <taxon>Falsibacillus</taxon>
    </lineage>
</organism>
<dbReference type="InterPro" id="IPR010432">
    <property type="entry name" value="RDD"/>
</dbReference>
<reference evidence="9 10" key="1">
    <citation type="submission" date="2018-10" db="EMBL/GenBank/DDBJ databases">
        <title>Falsibacillus sp. genome draft.</title>
        <authorList>
            <person name="Shi S."/>
        </authorList>
    </citation>
    <scope>NUCLEOTIDE SEQUENCE [LARGE SCALE GENOMIC DNA]</scope>
    <source>
        <strain evidence="9 10">GY 10110</strain>
    </source>
</reference>
<gene>
    <name evidence="9" type="ORF">D9X91_00650</name>
</gene>